<gene>
    <name evidence="1" type="ORF">IW16_25845</name>
</gene>
<evidence type="ECO:0000313" key="2">
    <source>
        <dbReference type="Proteomes" id="UP000028719"/>
    </source>
</evidence>
<evidence type="ECO:0000313" key="1">
    <source>
        <dbReference type="EMBL" id="KFF23670.1"/>
    </source>
</evidence>
<dbReference type="InterPro" id="IPR009057">
    <property type="entry name" value="Homeodomain-like_sf"/>
</dbReference>
<organism evidence="1 2">
    <name type="scientific">Chryseobacterium vrystaatense</name>
    <dbReference type="NCBI Taxonomy" id="307480"/>
    <lineage>
        <taxon>Bacteria</taxon>
        <taxon>Pseudomonadati</taxon>
        <taxon>Bacteroidota</taxon>
        <taxon>Flavobacteriia</taxon>
        <taxon>Flavobacteriales</taxon>
        <taxon>Weeksellaceae</taxon>
        <taxon>Chryseobacterium group</taxon>
        <taxon>Chryseobacterium</taxon>
    </lineage>
</organism>
<accession>A0ABR4UGP6</accession>
<sequence length="143" mass="16889">MNLKNINVGNLIAERVGECDIDMFRICNFFNCTEDEILKMYKEENLSTDLLLKWSKLLSYDFFRLYTQHLVLYSPPDGSEKTSGTKSAILPTFRKNIYTKELISFVMEQLNTGAMKRSQIIEEYRIPKTTLYKWLSKYNHVHL</sequence>
<dbReference type="SUPFAM" id="SSF46689">
    <property type="entry name" value="Homeodomain-like"/>
    <property type="match status" value="1"/>
</dbReference>
<name>A0ABR4UGP6_9FLAO</name>
<keyword evidence="2" id="KW-1185">Reference proteome</keyword>
<protein>
    <submittedName>
        <fullName evidence="1">Transposase</fullName>
    </submittedName>
</protein>
<reference evidence="1 2" key="1">
    <citation type="submission" date="2014-07" db="EMBL/GenBank/DDBJ databases">
        <title>Genome of Chryseobacterium vrystaatense LMG 22846.</title>
        <authorList>
            <person name="Pipes S.E."/>
            <person name="Stropko S.J."/>
            <person name="Newman J.D."/>
        </authorList>
    </citation>
    <scope>NUCLEOTIDE SEQUENCE [LARGE SCALE GENOMIC DNA]</scope>
    <source>
        <strain evidence="1 2">LMG 22846</strain>
    </source>
</reference>
<dbReference type="EMBL" id="JPRI01000012">
    <property type="protein sequence ID" value="KFF23670.1"/>
    <property type="molecule type" value="Genomic_DNA"/>
</dbReference>
<proteinExistence type="predicted"/>
<comment type="caution">
    <text evidence="1">The sequence shown here is derived from an EMBL/GenBank/DDBJ whole genome shotgun (WGS) entry which is preliminary data.</text>
</comment>
<dbReference type="Proteomes" id="UP000028719">
    <property type="component" value="Unassembled WGS sequence"/>
</dbReference>